<dbReference type="AlphaFoldDB" id="A0AA39CP96"/>
<keyword evidence="3" id="KW-1185">Reference proteome</keyword>
<gene>
    <name evidence="2" type="ORF">H2200_000528</name>
</gene>
<protein>
    <submittedName>
        <fullName evidence="2">Uncharacterized protein</fullName>
    </submittedName>
</protein>
<reference evidence="2" key="1">
    <citation type="submission" date="2022-10" db="EMBL/GenBank/DDBJ databases">
        <title>Culturing micro-colonial fungi from biological soil crusts in the Mojave desert and describing Neophaeococcomyces mojavensis, and introducing the new genera and species Taxawa tesnikishii.</title>
        <authorList>
            <person name="Kurbessoian T."/>
            <person name="Stajich J.E."/>
        </authorList>
    </citation>
    <scope>NUCLEOTIDE SEQUENCE</scope>
    <source>
        <strain evidence="2">TK_41</strain>
    </source>
</reference>
<feature type="chain" id="PRO_5041234684" evidence="1">
    <location>
        <begin position="24"/>
        <end position="225"/>
    </location>
</feature>
<evidence type="ECO:0000256" key="1">
    <source>
        <dbReference type="SAM" id="SignalP"/>
    </source>
</evidence>
<keyword evidence="1" id="KW-0732">Signal</keyword>
<proteinExistence type="predicted"/>
<evidence type="ECO:0000313" key="2">
    <source>
        <dbReference type="EMBL" id="KAJ9616809.1"/>
    </source>
</evidence>
<dbReference type="Proteomes" id="UP001172673">
    <property type="component" value="Unassembled WGS sequence"/>
</dbReference>
<name>A0AA39CP96_9EURO</name>
<feature type="signal peptide" evidence="1">
    <location>
        <begin position="1"/>
        <end position="23"/>
    </location>
</feature>
<dbReference type="EMBL" id="JAPDRK010000001">
    <property type="protein sequence ID" value="KAJ9616809.1"/>
    <property type="molecule type" value="Genomic_DNA"/>
</dbReference>
<comment type="caution">
    <text evidence="2">The sequence shown here is derived from an EMBL/GenBank/DDBJ whole genome shotgun (WGS) entry which is preliminary data.</text>
</comment>
<organism evidence="2 3">
    <name type="scientific">Cladophialophora chaetospira</name>
    <dbReference type="NCBI Taxonomy" id="386627"/>
    <lineage>
        <taxon>Eukaryota</taxon>
        <taxon>Fungi</taxon>
        <taxon>Dikarya</taxon>
        <taxon>Ascomycota</taxon>
        <taxon>Pezizomycotina</taxon>
        <taxon>Eurotiomycetes</taxon>
        <taxon>Chaetothyriomycetidae</taxon>
        <taxon>Chaetothyriales</taxon>
        <taxon>Herpotrichiellaceae</taxon>
        <taxon>Cladophialophora</taxon>
    </lineage>
</organism>
<sequence length="225" mass="24339">MAKIPGLIIRVLSLLFFIPLISCLSGNDTSLERRQYQYTNEIWTITFYGAPDSYKPSVNCEAGVKANVGSNTIAHPGCYWNGGHRGKYAGGSGSYGNPLTAASDFYSNNSPVPQCGVWYSPFLQKWLIYEDYCPSCTGKPGKAHFDVWVGGNGGPAGQSYNKPGLCQCENSLTPGDSEACAYFNVAGATSQLEVNTANLWDGSNCNMGIPQWRWSGNNGNLKNIC</sequence>
<evidence type="ECO:0000313" key="3">
    <source>
        <dbReference type="Proteomes" id="UP001172673"/>
    </source>
</evidence>
<accession>A0AA39CP96</accession>